<dbReference type="InterPro" id="IPR039420">
    <property type="entry name" value="WalR-like"/>
</dbReference>
<gene>
    <name evidence="5" type="ORF">GA0070610_2815</name>
</gene>
<evidence type="ECO:0000313" key="6">
    <source>
        <dbReference type="Proteomes" id="UP000198251"/>
    </source>
</evidence>
<evidence type="ECO:0000313" key="5">
    <source>
        <dbReference type="EMBL" id="SCG16546.1"/>
    </source>
</evidence>
<evidence type="ECO:0000259" key="4">
    <source>
        <dbReference type="PROSITE" id="PS50110"/>
    </source>
</evidence>
<dbReference type="Pfam" id="PF00072">
    <property type="entry name" value="Response_reg"/>
    <property type="match status" value="1"/>
</dbReference>
<dbReference type="AlphaFoldDB" id="A0A1C5GBS9"/>
<dbReference type="PANTHER" id="PTHR43214:SF42">
    <property type="entry name" value="TRANSCRIPTIONAL REGULATORY PROTEIN DESR"/>
    <property type="match status" value="1"/>
</dbReference>
<dbReference type="RefSeq" id="WP_231926109.1">
    <property type="nucleotide sequence ID" value="NZ_JBEPBY010000030.1"/>
</dbReference>
<reference evidence="5 6" key="1">
    <citation type="submission" date="2016-06" db="EMBL/GenBank/DDBJ databases">
        <authorList>
            <person name="Kjaerup R.B."/>
            <person name="Dalgaard T.S."/>
            <person name="Juul-Madsen H.R."/>
        </authorList>
    </citation>
    <scope>NUCLEOTIDE SEQUENCE [LARGE SCALE GENOMIC DNA]</scope>
    <source>
        <strain evidence="5 6">DSM 43913</strain>
    </source>
</reference>
<sequence length="201" mass="21616">MIRVVVVEEMGLLRTALCAALSSEEDIEVAAEVTGVEDLPALVRRHRPDVVLVDLAPDAPHPVQVVAHITDAMPDTAVLAMGRRWSQQLIGDLLAAGVRGLVGKDASLEALVGAVRELAAGGKVIDADAAVTALRPASSPLTRREVEVLRVAAEGLPLKEIARRLYLAHGTVRNHLSAVMRKTGARNRMEAVWRARRDGWL</sequence>
<keyword evidence="6" id="KW-1185">Reference proteome</keyword>
<dbReference type="InterPro" id="IPR011006">
    <property type="entry name" value="CheY-like_superfamily"/>
</dbReference>
<evidence type="ECO:0000259" key="3">
    <source>
        <dbReference type="PROSITE" id="PS50043"/>
    </source>
</evidence>
<dbReference type="CDD" id="cd06170">
    <property type="entry name" value="LuxR_C_like"/>
    <property type="match status" value="1"/>
</dbReference>
<dbReference type="Gene3D" id="3.40.50.2300">
    <property type="match status" value="1"/>
</dbReference>
<proteinExistence type="predicted"/>
<dbReference type="EMBL" id="LT607733">
    <property type="protein sequence ID" value="SCG16546.1"/>
    <property type="molecule type" value="Genomic_DNA"/>
</dbReference>
<dbReference type="GO" id="GO:0006355">
    <property type="term" value="P:regulation of DNA-templated transcription"/>
    <property type="evidence" value="ECO:0007669"/>
    <property type="project" value="InterPro"/>
</dbReference>
<dbReference type="PRINTS" id="PR00038">
    <property type="entry name" value="HTHLUXR"/>
</dbReference>
<accession>A0A1C5GBS9</accession>
<organism evidence="5 6">
    <name type="scientific">Micromonospora echinofusca</name>
    <dbReference type="NCBI Taxonomy" id="47858"/>
    <lineage>
        <taxon>Bacteria</taxon>
        <taxon>Bacillati</taxon>
        <taxon>Actinomycetota</taxon>
        <taxon>Actinomycetes</taxon>
        <taxon>Micromonosporales</taxon>
        <taxon>Micromonosporaceae</taxon>
        <taxon>Micromonospora</taxon>
    </lineage>
</organism>
<dbReference type="GO" id="GO:0000160">
    <property type="term" value="P:phosphorelay signal transduction system"/>
    <property type="evidence" value="ECO:0007669"/>
    <property type="project" value="InterPro"/>
</dbReference>
<dbReference type="SUPFAM" id="SSF52172">
    <property type="entry name" value="CheY-like"/>
    <property type="match status" value="1"/>
</dbReference>
<evidence type="ECO:0000256" key="2">
    <source>
        <dbReference type="PROSITE-ProRule" id="PRU00169"/>
    </source>
</evidence>
<dbReference type="GeneID" id="95802606"/>
<evidence type="ECO:0000256" key="1">
    <source>
        <dbReference type="ARBA" id="ARBA00023125"/>
    </source>
</evidence>
<feature type="domain" description="HTH luxR-type" evidence="3">
    <location>
        <begin position="134"/>
        <end position="199"/>
    </location>
</feature>
<name>A0A1C5GBS9_MICEH</name>
<protein>
    <submittedName>
        <fullName evidence="5">Two component transcriptional regulator, LuxR family</fullName>
    </submittedName>
</protein>
<dbReference type="SUPFAM" id="SSF46894">
    <property type="entry name" value="C-terminal effector domain of the bipartite response regulators"/>
    <property type="match status" value="1"/>
</dbReference>
<dbReference type="Pfam" id="PF00196">
    <property type="entry name" value="GerE"/>
    <property type="match status" value="1"/>
</dbReference>
<keyword evidence="1" id="KW-0238">DNA-binding</keyword>
<dbReference type="PANTHER" id="PTHR43214">
    <property type="entry name" value="TWO-COMPONENT RESPONSE REGULATOR"/>
    <property type="match status" value="1"/>
</dbReference>
<dbReference type="SMART" id="SM00421">
    <property type="entry name" value="HTH_LUXR"/>
    <property type="match status" value="1"/>
</dbReference>
<feature type="modified residue" description="4-aspartylphosphate" evidence="2">
    <location>
        <position position="54"/>
    </location>
</feature>
<dbReference type="InterPro" id="IPR001789">
    <property type="entry name" value="Sig_transdc_resp-reg_receiver"/>
</dbReference>
<dbReference type="GO" id="GO:0003677">
    <property type="term" value="F:DNA binding"/>
    <property type="evidence" value="ECO:0007669"/>
    <property type="project" value="UniProtKB-KW"/>
</dbReference>
<dbReference type="InterPro" id="IPR016032">
    <property type="entry name" value="Sig_transdc_resp-reg_C-effctor"/>
</dbReference>
<dbReference type="PROSITE" id="PS50043">
    <property type="entry name" value="HTH_LUXR_2"/>
    <property type="match status" value="1"/>
</dbReference>
<dbReference type="Proteomes" id="UP000198251">
    <property type="component" value="Chromosome I"/>
</dbReference>
<dbReference type="PROSITE" id="PS50110">
    <property type="entry name" value="RESPONSE_REGULATORY"/>
    <property type="match status" value="1"/>
</dbReference>
<keyword evidence="2" id="KW-0597">Phosphoprotein</keyword>
<dbReference type="InterPro" id="IPR000792">
    <property type="entry name" value="Tscrpt_reg_LuxR_C"/>
</dbReference>
<feature type="domain" description="Response regulatory" evidence="4">
    <location>
        <begin position="3"/>
        <end position="119"/>
    </location>
</feature>